<dbReference type="RefSeq" id="WP_090071501.1">
    <property type="nucleotide sequence ID" value="NZ_FOVR01000004.1"/>
</dbReference>
<gene>
    <name evidence="2" type="ORF">SAMN04488056_10475</name>
</gene>
<accession>A0A1I5FJY3</accession>
<dbReference type="Gene3D" id="3.20.20.190">
    <property type="entry name" value="Phosphatidylinositol (PI) phosphodiesterase"/>
    <property type="match status" value="1"/>
</dbReference>
<organism evidence="2 3">
    <name type="scientific">Cohaesibacter marisflavi</name>
    <dbReference type="NCBI Taxonomy" id="655353"/>
    <lineage>
        <taxon>Bacteria</taxon>
        <taxon>Pseudomonadati</taxon>
        <taxon>Pseudomonadota</taxon>
        <taxon>Alphaproteobacteria</taxon>
        <taxon>Hyphomicrobiales</taxon>
        <taxon>Cohaesibacteraceae</taxon>
    </lineage>
</organism>
<sequence>MPNTQSRLQVRVIDIHGHRGARGLFPENTLEGYAYALSTGIRTLELDIQLTADDILVATHDFTLSTAQTRNSEGQWLTGTGPESITLTAAELKSYDIGGLKAGSPYGAKFPDQAFLDGVTIPTLEEIMVFCSDYETSSGAGSITLNIEVKSDPTRPGHTDRAEKTVDILLALIEKHAYADKVIIQSFDWAILDFVQDKASHLKRSYLTIAAHNGEHATIYKGSPWLGRTQCLSDDETIPALIKKAGGNNWSSLYKDLDEQAVSEARALGIGLYVWTVNETEDIDRMIDLGVDAIISDYPSRVQRRLMAHQMHWLGDC</sequence>
<dbReference type="Proteomes" id="UP000199236">
    <property type="component" value="Unassembled WGS sequence"/>
</dbReference>
<dbReference type="InterPro" id="IPR030395">
    <property type="entry name" value="GP_PDE_dom"/>
</dbReference>
<reference evidence="2 3" key="1">
    <citation type="submission" date="2016-10" db="EMBL/GenBank/DDBJ databases">
        <authorList>
            <person name="de Groot N.N."/>
        </authorList>
    </citation>
    <scope>NUCLEOTIDE SEQUENCE [LARGE SCALE GENOMIC DNA]</scope>
    <source>
        <strain evidence="2 3">CGMCC 1.9157</strain>
    </source>
</reference>
<evidence type="ECO:0000259" key="1">
    <source>
        <dbReference type="PROSITE" id="PS51704"/>
    </source>
</evidence>
<dbReference type="EMBL" id="FOVR01000004">
    <property type="protein sequence ID" value="SFO23953.1"/>
    <property type="molecule type" value="Genomic_DNA"/>
</dbReference>
<dbReference type="SUPFAM" id="SSF51695">
    <property type="entry name" value="PLC-like phosphodiesterases"/>
    <property type="match status" value="1"/>
</dbReference>
<dbReference type="AlphaFoldDB" id="A0A1I5FJY3"/>
<dbReference type="Pfam" id="PF03009">
    <property type="entry name" value="GDPD"/>
    <property type="match status" value="1"/>
</dbReference>
<evidence type="ECO:0000313" key="3">
    <source>
        <dbReference type="Proteomes" id="UP000199236"/>
    </source>
</evidence>
<name>A0A1I5FJY3_9HYPH</name>
<proteinExistence type="predicted"/>
<keyword evidence="3" id="KW-1185">Reference proteome</keyword>
<dbReference type="PROSITE" id="PS51704">
    <property type="entry name" value="GP_PDE"/>
    <property type="match status" value="1"/>
</dbReference>
<feature type="domain" description="GP-PDE" evidence="1">
    <location>
        <begin position="13"/>
        <end position="306"/>
    </location>
</feature>
<dbReference type="GO" id="GO:0008081">
    <property type="term" value="F:phosphoric diester hydrolase activity"/>
    <property type="evidence" value="ECO:0007669"/>
    <property type="project" value="InterPro"/>
</dbReference>
<dbReference type="PROSITE" id="PS50007">
    <property type="entry name" value="PIPLC_X_DOMAIN"/>
    <property type="match status" value="1"/>
</dbReference>
<dbReference type="GO" id="GO:0006629">
    <property type="term" value="P:lipid metabolic process"/>
    <property type="evidence" value="ECO:0007669"/>
    <property type="project" value="InterPro"/>
</dbReference>
<dbReference type="PANTHER" id="PTHR46211:SF14">
    <property type="entry name" value="GLYCEROPHOSPHODIESTER PHOSPHODIESTERASE"/>
    <property type="match status" value="1"/>
</dbReference>
<evidence type="ECO:0000313" key="2">
    <source>
        <dbReference type="EMBL" id="SFO23953.1"/>
    </source>
</evidence>
<dbReference type="OrthoDB" id="9809317at2"/>
<protein>
    <submittedName>
        <fullName evidence="2">Glycerophosphoryl diester phosphodiesterase</fullName>
    </submittedName>
</protein>
<dbReference type="PANTHER" id="PTHR46211">
    <property type="entry name" value="GLYCEROPHOSPHORYL DIESTER PHOSPHODIESTERASE"/>
    <property type="match status" value="1"/>
</dbReference>
<dbReference type="InterPro" id="IPR017946">
    <property type="entry name" value="PLC-like_Pdiesterase_TIM-brl"/>
</dbReference>
<dbReference type="STRING" id="655353.SAMN04488056_10475"/>